<accession>A0A5D0CSF1</accession>
<name>A0A5D0CSF1_9BACL</name>
<dbReference type="PROSITE" id="PS50983">
    <property type="entry name" value="FE_B12_PBP"/>
    <property type="match status" value="1"/>
</dbReference>
<evidence type="ECO:0000256" key="3">
    <source>
        <dbReference type="ARBA" id="ARBA00022448"/>
    </source>
</evidence>
<dbReference type="GO" id="GO:0030288">
    <property type="term" value="C:outer membrane-bounded periplasmic space"/>
    <property type="evidence" value="ECO:0007669"/>
    <property type="project" value="TreeGrafter"/>
</dbReference>
<gene>
    <name evidence="9" type="ORF">FRY98_14540</name>
</gene>
<dbReference type="Proteomes" id="UP000325218">
    <property type="component" value="Unassembled WGS sequence"/>
</dbReference>
<evidence type="ECO:0000313" key="9">
    <source>
        <dbReference type="EMBL" id="TYA12588.1"/>
    </source>
</evidence>
<evidence type="ECO:0000259" key="8">
    <source>
        <dbReference type="PROSITE" id="PS50983"/>
    </source>
</evidence>
<dbReference type="PANTHER" id="PTHR30532">
    <property type="entry name" value="IRON III DICITRATE-BINDING PERIPLASMIC PROTEIN"/>
    <property type="match status" value="1"/>
</dbReference>
<evidence type="ECO:0000256" key="5">
    <source>
        <dbReference type="SAM" id="Coils"/>
    </source>
</evidence>
<dbReference type="AlphaFoldDB" id="A0A5D0CSF1"/>
<dbReference type="InterPro" id="IPR051313">
    <property type="entry name" value="Bact_iron-sidero_bind"/>
</dbReference>
<dbReference type="PRINTS" id="PR01715">
    <property type="entry name" value="FERRIBNDNGPP"/>
</dbReference>
<evidence type="ECO:0000256" key="1">
    <source>
        <dbReference type="ARBA" id="ARBA00004196"/>
    </source>
</evidence>
<dbReference type="Pfam" id="PF01497">
    <property type="entry name" value="Peripla_BP_2"/>
    <property type="match status" value="1"/>
</dbReference>
<dbReference type="InterPro" id="IPR002491">
    <property type="entry name" value="ABC_transptr_periplasmic_BD"/>
</dbReference>
<keyword evidence="5" id="KW-0175">Coiled coil</keyword>
<comment type="similarity">
    <text evidence="2">Belongs to the bacterial solute-binding protein 8 family.</text>
</comment>
<dbReference type="CDD" id="cd01146">
    <property type="entry name" value="FhuD"/>
    <property type="match status" value="1"/>
</dbReference>
<feature type="signal peptide" evidence="7">
    <location>
        <begin position="1"/>
        <end position="16"/>
    </location>
</feature>
<dbReference type="OrthoDB" id="9793175at2"/>
<evidence type="ECO:0000256" key="4">
    <source>
        <dbReference type="ARBA" id="ARBA00022729"/>
    </source>
</evidence>
<dbReference type="EMBL" id="VSDO01000003">
    <property type="protein sequence ID" value="TYA12588.1"/>
    <property type="molecule type" value="Genomic_DNA"/>
</dbReference>
<dbReference type="SUPFAM" id="SSF53807">
    <property type="entry name" value="Helical backbone' metal receptor"/>
    <property type="match status" value="1"/>
</dbReference>
<feature type="region of interest" description="Disordered" evidence="6">
    <location>
        <begin position="19"/>
        <end position="41"/>
    </location>
</feature>
<proteinExistence type="inferred from homology"/>
<protein>
    <submittedName>
        <fullName evidence="9">Iron-siderophore ABC transporter substrate-binding protein</fullName>
    </submittedName>
</protein>
<evidence type="ECO:0000256" key="2">
    <source>
        <dbReference type="ARBA" id="ARBA00008814"/>
    </source>
</evidence>
<evidence type="ECO:0000256" key="7">
    <source>
        <dbReference type="SAM" id="SignalP"/>
    </source>
</evidence>
<evidence type="ECO:0000256" key="6">
    <source>
        <dbReference type="SAM" id="MobiDB-lite"/>
    </source>
</evidence>
<feature type="coiled-coil region" evidence="5">
    <location>
        <begin position="185"/>
        <end position="212"/>
    </location>
</feature>
<dbReference type="PANTHER" id="PTHR30532:SF29">
    <property type="entry name" value="FE(3+) DICITRATE-BINDING PERIPLASMIC PROTEIN"/>
    <property type="match status" value="1"/>
</dbReference>
<reference evidence="9 10" key="1">
    <citation type="submission" date="2019-08" db="EMBL/GenBank/DDBJ databases">
        <title>Genome sequencing of Paenibacillus faecis DSM 23593(T).</title>
        <authorList>
            <person name="Kook J.-K."/>
            <person name="Park S.-N."/>
            <person name="Lim Y.K."/>
        </authorList>
    </citation>
    <scope>NUCLEOTIDE SEQUENCE [LARGE SCALE GENOMIC DNA]</scope>
    <source>
        <strain evidence="9 10">DSM 23593</strain>
    </source>
</reference>
<comment type="caution">
    <text evidence="9">The sequence shown here is derived from an EMBL/GenBank/DDBJ whole genome shotgun (WGS) entry which is preliminary data.</text>
</comment>
<keyword evidence="4 7" id="KW-0732">Signal</keyword>
<sequence>MAVLMLVFMMAGCGNANQDAGAANSAGKGTSPVNSAEPKGADAKVDIGRGLEIKHALGTAHIEGTPTRIVALEYTYAEDLLALGIQPVGVADVKGYQTWVNTTPGLDDSVQDVGTRQEPNLEAIMALEPDLIITTDFRSKDIYDKLEGIAPTLAFSPYQDEKNGVDQYQEMIDTFNTIANVVGKQEEAKQVLADLDKTYQEAAEKIKAAGKENAEVTLVQAFSNQNSPVFRIFTDNSMAIQILNKIGLQNAFKDPAFEVYGYAEKSVEAFPAVQDSDFLYIVQQDDNVFETYMKENQVWKNLNFVKENRTYPLGGDSWVFGGPLSAKTLVDKAVSVIAP</sequence>
<comment type="subcellular location">
    <subcellularLocation>
        <location evidence="1">Cell envelope</location>
    </subcellularLocation>
</comment>
<keyword evidence="10" id="KW-1185">Reference proteome</keyword>
<keyword evidence="3" id="KW-0813">Transport</keyword>
<organism evidence="9 10">
    <name type="scientific">Paenibacillus faecis</name>
    <dbReference type="NCBI Taxonomy" id="862114"/>
    <lineage>
        <taxon>Bacteria</taxon>
        <taxon>Bacillati</taxon>
        <taxon>Bacillota</taxon>
        <taxon>Bacilli</taxon>
        <taxon>Bacillales</taxon>
        <taxon>Paenibacillaceae</taxon>
        <taxon>Paenibacillus</taxon>
    </lineage>
</organism>
<evidence type="ECO:0000313" key="10">
    <source>
        <dbReference type="Proteomes" id="UP000325218"/>
    </source>
</evidence>
<dbReference type="Gene3D" id="3.40.50.1980">
    <property type="entry name" value="Nitrogenase molybdenum iron protein domain"/>
    <property type="match status" value="2"/>
</dbReference>
<feature type="chain" id="PRO_5038581989" evidence="7">
    <location>
        <begin position="17"/>
        <end position="339"/>
    </location>
</feature>
<dbReference type="GO" id="GO:1901678">
    <property type="term" value="P:iron coordination entity transport"/>
    <property type="evidence" value="ECO:0007669"/>
    <property type="project" value="UniProtKB-ARBA"/>
</dbReference>
<feature type="domain" description="Fe/B12 periplasmic-binding" evidence="8">
    <location>
        <begin position="68"/>
        <end position="339"/>
    </location>
</feature>